<protein>
    <submittedName>
        <fullName evidence="3">Glucoamylase family protein</fullName>
    </submittedName>
</protein>
<comment type="caution">
    <text evidence="3">The sequence shown here is derived from an EMBL/GenBank/DDBJ whole genome shotgun (WGS) entry which is preliminary data.</text>
</comment>
<dbReference type="RefSeq" id="WP_380902169.1">
    <property type="nucleotide sequence ID" value="NZ_JBHUEG010000007.1"/>
</dbReference>
<accession>A0ABW5KF11</accession>
<sequence length="734" mass="84030">MKFFYQLILLLTIVGTSTFNGYADTYPEVIFDNSLVKGVYAKSNVQYDGGSWVENLNRHLLVSDTLFFTPGNALSLSYISASDGNWSVDLRYSRQKLNYQIQPSDFLVLKILVKTENTKEKTLPRIGILQRDSETDLLDLSPFLEDFDYNTWINVKIPIVKFKNLMIKEPITAIRLAQHGTSNQLHQLFIDQVEFLPKNSSQVKLSSPAILSSAIAYDKQVHLQWQLPLTPSIRYIKIYRSEDNKEFIPVGIRPISMQSCLDYVPDLNKTYFYKIAWVDYNYIESPFSTVKEVKTKRLNETELLDLVQGAHVNYFTENYDINSGMYLPFRMKERAIVSVKETGNAILSLIVGVEKGRVNRQVALGRISRIVYFLSNAQNRFGIFPAYFDGRTGLPDYRNAEANYDVLATSSMIEALLVARQYFTKDEETEKDLRSRITKLWENIRWNELLANGYSDVLVEKVSGIDSTKKYATLGGINESLNAYLLAMASPKHAIPMSAYENGIKHVDLAYSSDYNKMDSLVRDTLAMIKETFRLAFNPLGQEPFSSVNRVSILKDTSMYGEQLKFGYARGSLLDFYKPFFTINPSLLKDPIIDYEETIRSYIKVRKRRDNEIGVGSTNSDIWGFYQLNDSVGSYRINPAIAPSSMFLLDNDGRKSVLALYENYGEIFFTEYGFRAWLDLRNDDVSDEYFATNQAAIAVCLENARSGLIWNLYKEIPEVKVLLSKLFNESENSN</sequence>
<evidence type="ECO:0000259" key="2">
    <source>
        <dbReference type="Pfam" id="PF10091"/>
    </source>
</evidence>
<feature type="signal peptide" evidence="1">
    <location>
        <begin position="1"/>
        <end position="23"/>
    </location>
</feature>
<dbReference type="InterPro" id="IPR019282">
    <property type="entry name" value="Glycoamylase-like_cons_dom"/>
</dbReference>
<proteinExistence type="predicted"/>
<keyword evidence="1" id="KW-0732">Signal</keyword>
<organism evidence="3 4">
    <name type="scientific">Sphingobacterium suaedae</name>
    <dbReference type="NCBI Taxonomy" id="1686402"/>
    <lineage>
        <taxon>Bacteria</taxon>
        <taxon>Pseudomonadati</taxon>
        <taxon>Bacteroidota</taxon>
        <taxon>Sphingobacteriia</taxon>
        <taxon>Sphingobacteriales</taxon>
        <taxon>Sphingobacteriaceae</taxon>
        <taxon>Sphingobacterium</taxon>
    </lineage>
</organism>
<evidence type="ECO:0000256" key="1">
    <source>
        <dbReference type="SAM" id="SignalP"/>
    </source>
</evidence>
<reference evidence="4" key="1">
    <citation type="journal article" date="2019" name="Int. J. Syst. Evol. Microbiol.">
        <title>The Global Catalogue of Microorganisms (GCM) 10K type strain sequencing project: providing services to taxonomists for standard genome sequencing and annotation.</title>
        <authorList>
            <consortium name="The Broad Institute Genomics Platform"/>
            <consortium name="The Broad Institute Genome Sequencing Center for Infectious Disease"/>
            <person name="Wu L."/>
            <person name="Ma J."/>
        </authorList>
    </citation>
    <scope>NUCLEOTIDE SEQUENCE [LARGE SCALE GENOMIC DNA]</scope>
    <source>
        <strain evidence="4">KCTC 42662</strain>
    </source>
</reference>
<evidence type="ECO:0000313" key="4">
    <source>
        <dbReference type="Proteomes" id="UP001597545"/>
    </source>
</evidence>
<dbReference type="Gene3D" id="2.60.40.10">
    <property type="entry name" value="Immunoglobulins"/>
    <property type="match status" value="1"/>
</dbReference>
<dbReference type="EMBL" id="JBHULR010000003">
    <property type="protein sequence ID" value="MFD2547426.1"/>
    <property type="molecule type" value="Genomic_DNA"/>
</dbReference>
<dbReference type="Pfam" id="PF10091">
    <property type="entry name" value="Glycoamylase"/>
    <property type="match status" value="1"/>
</dbReference>
<keyword evidence="4" id="KW-1185">Reference proteome</keyword>
<feature type="chain" id="PRO_5045812150" evidence="1">
    <location>
        <begin position="24"/>
        <end position="734"/>
    </location>
</feature>
<name>A0ABW5KF11_9SPHI</name>
<dbReference type="Proteomes" id="UP001597545">
    <property type="component" value="Unassembled WGS sequence"/>
</dbReference>
<evidence type="ECO:0000313" key="3">
    <source>
        <dbReference type="EMBL" id="MFD2547426.1"/>
    </source>
</evidence>
<dbReference type="Gene3D" id="1.50.10.140">
    <property type="match status" value="1"/>
</dbReference>
<feature type="domain" description="Glycoamylase-like" evidence="2">
    <location>
        <begin position="637"/>
        <end position="717"/>
    </location>
</feature>
<gene>
    <name evidence="3" type="ORF">ACFSR5_07175</name>
</gene>
<dbReference type="InterPro" id="IPR013783">
    <property type="entry name" value="Ig-like_fold"/>
</dbReference>